<accession>A0A1H6QVH5</accession>
<dbReference type="Pfam" id="PF07676">
    <property type="entry name" value="PD40"/>
    <property type="match status" value="2"/>
</dbReference>
<evidence type="ECO:0000256" key="3">
    <source>
        <dbReference type="ARBA" id="ARBA00023237"/>
    </source>
</evidence>
<dbReference type="STRING" id="402734.SAMN05660918_0519"/>
<dbReference type="PANTHER" id="PTHR30329:SF21">
    <property type="entry name" value="LIPOPROTEIN YIAD-RELATED"/>
    <property type="match status" value="1"/>
</dbReference>
<name>A0A1H6QVH5_9FLAO</name>
<dbReference type="RefSeq" id="WP_091307396.1">
    <property type="nucleotide sequence ID" value="NZ_CBCSJU010000001.1"/>
</dbReference>
<keyword evidence="3" id="KW-0998">Cell outer membrane</keyword>
<dbReference type="CDD" id="cd07185">
    <property type="entry name" value="OmpA_C-like"/>
    <property type="match status" value="1"/>
</dbReference>
<keyword evidence="8" id="KW-1185">Reference proteome</keyword>
<feature type="signal peptide" evidence="5">
    <location>
        <begin position="1"/>
        <end position="18"/>
    </location>
</feature>
<dbReference type="InterPro" id="IPR036737">
    <property type="entry name" value="OmpA-like_sf"/>
</dbReference>
<evidence type="ECO:0000256" key="5">
    <source>
        <dbReference type="SAM" id="SignalP"/>
    </source>
</evidence>
<dbReference type="InterPro" id="IPR011990">
    <property type="entry name" value="TPR-like_helical_dom_sf"/>
</dbReference>
<sequence length="642" mass="72790">MRKLFTLGLFVFASIAFGQQKLKAADKMFKSMSYVEAAKLYEEYLEKNDTPSTETITNIADTYYFNNDMRKALPWYQKLYEIQGQNLSDLYMLRYTQSLRGVRDYDKANSLTKDYLKKKAVNGQVKEFANNQMLLDSMAKKPSLYEIRNLEVNTPNSDFGTAYYGTKMIYSSSFDDGATKLYSYNQQPFLSMLVAEVNLSNGSLFNQKPFLEEVNSNYHDATITFASDLKTFYYTTNTLKKKKLKNDAGGTNNFQIIKAWLDGDKVTKTEKLFFNSLDYSVGHPSLSADGKWLFFVSDMPGGIGETDIYVCEVFEDGKLNSPVNLGPKINTVGREMFPFYSNGVLYFSSEGHYGFGGLDVFESKHNGKDFSYPKNLGEPINSNKDDFSYIIDNDLKTGYFSSNREMGKGDDDIYYFTKKIPPCNQIVQGTVRNSKTQVNIEGATIKVYDGFGDLVNEYTTNADGKFEFELPCNGSYKVEASKPNHTSEKKEIATLDKNGDIINLDFKLTSLDDLVVKDKITGNEKVDINPIFFNYDKWDITPQAAAELDKVVFVMNNFPNVKIRIESHTDSRGKDLYNLKLSDKRAKSTQSYILSKGIAAERIESAVGFGETRLTNKCSNGVKCTEDQHFANRRSDFIIVTK</sequence>
<evidence type="ECO:0000256" key="2">
    <source>
        <dbReference type="ARBA" id="ARBA00023136"/>
    </source>
</evidence>
<keyword evidence="2 4" id="KW-0472">Membrane</keyword>
<evidence type="ECO:0000256" key="4">
    <source>
        <dbReference type="PROSITE-ProRule" id="PRU00473"/>
    </source>
</evidence>
<dbReference type="SUPFAM" id="SSF103088">
    <property type="entry name" value="OmpA-like"/>
    <property type="match status" value="1"/>
</dbReference>
<dbReference type="PROSITE" id="PS51123">
    <property type="entry name" value="OMPA_2"/>
    <property type="match status" value="1"/>
</dbReference>
<evidence type="ECO:0000313" key="7">
    <source>
        <dbReference type="EMBL" id="SEI42972.1"/>
    </source>
</evidence>
<dbReference type="InterPro" id="IPR011659">
    <property type="entry name" value="WD40"/>
</dbReference>
<dbReference type="SUPFAM" id="SSF48452">
    <property type="entry name" value="TPR-like"/>
    <property type="match status" value="1"/>
</dbReference>
<dbReference type="AlphaFoldDB" id="A0A1H6QVH5"/>
<organism evidence="7 8">
    <name type="scientific">Flavobacterium terrigena</name>
    <dbReference type="NCBI Taxonomy" id="402734"/>
    <lineage>
        <taxon>Bacteria</taxon>
        <taxon>Pseudomonadati</taxon>
        <taxon>Bacteroidota</taxon>
        <taxon>Flavobacteriia</taxon>
        <taxon>Flavobacteriales</taxon>
        <taxon>Flavobacteriaceae</taxon>
        <taxon>Flavobacterium</taxon>
    </lineage>
</organism>
<dbReference type="InterPro" id="IPR006664">
    <property type="entry name" value="OMP_bac"/>
</dbReference>
<protein>
    <submittedName>
        <fullName evidence="7">WD40-like Beta Propeller Repeat</fullName>
    </submittedName>
</protein>
<dbReference type="SUPFAM" id="SSF49478">
    <property type="entry name" value="Cna protein B-type domain"/>
    <property type="match status" value="1"/>
</dbReference>
<keyword evidence="5" id="KW-0732">Signal</keyword>
<dbReference type="EMBL" id="FNYA01000001">
    <property type="protein sequence ID" value="SEI42972.1"/>
    <property type="molecule type" value="Genomic_DNA"/>
</dbReference>
<dbReference type="Gene3D" id="1.25.40.10">
    <property type="entry name" value="Tetratricopeptide repeat domain"/>
    <property type="match status" value="1"/>
</dbReference>
<dbReference type="Gene3D" id="2.60.40.1120">
    <property type="entry name" value="Carboxypeptidase-like, regulatory domain"/>
    <property type="match status" value="1"/>
</dbReference>
<proteinExistence type="predicted"/>
<dbReference type="GO" id="GO:0009279">
    <property type="term" value="C:cell outer membrane"/>
    <property type="evidence" value="ECO:0007669"/>
    <property type="project" value="UniProtKB-SubCell"/>
</dbReference>
<evidence type="ECO:0000313" key="8">
    <source>
        <dbReference type="Proteomes" id="UP000199702"/>
    </source>
</evidence>
<gene>
    <name evidence="7" type="ORF">SAMN05660918_0519</name>
</gene>
<dbReference type="InterPro" id="IPR050330">
    <property type="entry name" value="Bact_OuterMem_StrucFunc"/>
</dbReference>
<dbReference type="OrthoDB" id="9809364at2"/>
<dbReference type="InterPro" id="IPR006665">
    <property type="entry name" value="OmpA-like"/>
</dbReference>
<dbReference type="Proteomes" id="UP000199702">
    <property type="component" value="Unassembled WGS sequence"/>
</dbReference>
<dbReference type="Pfam" id="PF13620">
    <property type="entry name" value="CarboxypepD_reg"/>
    <property type="match status" value="1"/>
</dbReference>
<dbReference type="PANTHER" id="PTHR30329">
    <property type="entry name" value="STATOR ELEMENT OF FLAGELLAR MOTOR COMPLEX"/>
    <property type="match status" value="1"/>
</dbReference>
<feature type="domain" description="OmpA-like" evidence="6">
    <location>
        <begin position="520"/>
        <end position="642"/>
    </location>
</feature>
<evidence type="ECO:0000259" key="6">
    <source>
        <dbReference type="PROSITE" id="PS51123"/>
    </source>
</evidence>
<dbReference type="Pfam" id="PF00691">
    <property type="entry name" value="OmpA"/>
    <property type="match status" value="1"/>
</dbReference>
<dbReference type="SUPFAM" id="SSF82171">
    <property type="entry name" value="DPP6 N-terminal domain-like"/>
    <property type="match status" value="1"/>
</dbReference>
<comment type="subcellular location">
    <subcellularLocation>
        <location evidence="1">Cell outer membrane</location>
    </subcellularLocation>
</comment>
<dbReference type="PRINTS" id="PR01021">
    <property type="entry name" value="OMPADOMAIN"/>
</dbReference>
<feature type="chain" id="PRO_5011610770" evidence="5">
    <location>
        <begin position="19"/>
        <end position="642"/>
    </location>
</feature>
<dbReference type="Gene3D" id="3.30.1330.60">
    <property type="entry name" value="OmpA-like domain"/>
    <property type="match status" value="1"/>
</dbReference>
<reference evidence="8" key="1">
    <citation type="submission" date="2016-10" db="EMBL/GenBank/DDBJ databases">
        <authorList>
            <person name="Varghese N."/>
            <person name="Submissions S."/>
        </authorList>
    </citation>
    <scope>NUCLEOTIDE SEQUENCE [LARGE SCALE GENOMIC DNA]</scope>
    <source>
        <strain evidence="8">DSM 17934</strain>
    </source>
</reference>
<evidence type="ECO:0000256" key="1">
    <source>
        <dbReference type="ARBA" id="ARBA00004442"/>
    </source>
</evidence>